<feature type="transmembrane region" description="Helical" evidence="6">
    <location>
        <begin position="104"/>
        <end position="128"/>
    </location>
</feature>
<dbReference type="InterPro" id="IPR004776">
    <property type="entry name" value="Mem_transp_PIN-like"/>
</dbReference>
<protein>
    <submittedName>
        <fullName evidence="7">Uncharacterized protein</fullName>
    </submittedName>
</protein>
<dbReference type="GO" id="GO:0016020">
    <property type="term" value="C:membrane"/>
    <property type="evidence" value="ECO:0007669"/>
    <property type="project" value="UniProtKB-SubCell"/>
</dbReference>
<keyword evidence="3 6" id="KW-1133">Transmembrane helix</keyword>
<evidence type="ECO:0000256" key="4">
    <source>
        <dbReference type="ARBA" id="ARBA00023136"/>
    </source>
</evidence>
<keyword evidence="2 6" id="KW-0812">Transmembrane</keyword>
<reference evidence="7 8" key="1">
    <citation type="submission" date="2021-08" db="EMBL/GenBank/DDBJ databases">
        <title>Draft Genome Sequence of Phanerochaete sordida strain YK-624.</title>
        <authorList>
            <person name="Mori T."/>
            <person name="Dohra H."/>
            <person name="Suzuki T."/>
            <person name="Kawagishi H."/>
            <person name="Hirai H."/>
        </authorList>
    </citation>
    <scope>NUCLEOTIDE SEQUENCE [LARGE SCALE GENOMIC DNA]</scope>
    <source>
        <strain evidence="7 8">YK-624</strain>
    </source>
</reference>
<comment type="subcellular location">
    <subcellularLocation>
        <location evidence="1">Membrane</location>
        <topology evidence="1">Multi-pass membrane protein</topology>
    </subcellularLocation>
</comment>
<name>A0A9P3LKV0_9APHY</name>
<evidence type="ECO:0000256" key="5">
    <source>
        <dbReference type="SAM" id="MobiDB-lite"/>
    </source>
</evidence>
<evidence type="ECO:0000256" key="2">
    <source>
        <dbReference type="ARBA" id="ARBA00022692"/>
    </source>
</evidence>
<proteinExistence type="predicted"/>
<dbReference type="GO" id="GO:0005783">
    <property type="term" value="C:endoplasmic reticulum"/>
    <property type="evidence" value="ECO:0007669"/>
    <property type="project" value="TreeGrafter"/>
</dbReference>
<keyword evidence="8" id="KW-1185">Reference proteome</keyword>
<dbReference type="Proteomes" id="UP000703269">
    <property type="component" value="Unassembled WGS sequence"/>
</dbReference>
<gene>
    <name evidence="7" type="ORF">PsYK624_152360</name>
</gene>
<dbReference type="EMBL" id="BPQB01000098">
    <property type="protein sequence ID" value="GJE98998.1"/>
    <property type="molecule type" value="Genomic_DNA"/>
</dbReference>
<sequence>MKLELRAYYSSVPSHAAIHILPSAHREMLGAPDDSLLPSLFGALEGTVSIVLTFFAGYAVARRGFIDHHTIKNVSKLCSDVLLPCLILVQMGPQLTGGELRRMWVIPAWGLASTAVAHAIAWLGCALFKLPWWVIAAAGRPNSSAMPLLLLQALSNTGVLSTLSDAPPEVVVGRAQALILLNVVIQETLTLQTAPALFERDRAHCEATSGEEHGSDMLAPARLTRGSVKINPVVQDTARIGLLQNASPQAQSRLADVSDPYTTALHPIVDRPGPWSVFVKGSTRRASTVSKGDNYPKPSSHCSNRRLHTGNCPSFARHLLLRRQSDS</sequence>
<comment type="caution">
    <text evidence="7">The sequence shown here is derived from an EMBL/GenBank/DDBJ whole genome shotgun (WGS) entry which is preliminary data.</text>
</comment>
<evidence type="ECO:0000256" key="3">
    <source>
        <dbReference type="ARBA" id="ARBA00022989"/>
    </source>
</evidence>
<keyword evidence="4 6" id="KW-0472">Membrane</keyword>
<organism evidence="7 8">
    <name type="scientific">Phanerochaete sordida</name>
    <dbReference type="NCBI Taxonomy" id="48140"/>
    <lineage>
        <taxon>Eukaryota</taxon>
        <taxon>Fungi</taxon>
        <taxon>Dikarya</taxon>
        <taxon>Basidiomycota</taxon>
        <taxon>Agaricomycotina</taxon>
        <taxon>Agaricomycetes</taxon>
        <taxon>Polyporales</taxon>
        <taxon>Phanerochaetaceae</taxon>
        <taxon>Phanerochaete</taxon>
    </lineage>
</organism>
<dbReference type="AlphaFoldDB" id="A0A9P3LKV0"/>
<evidence type="ECO:0000256" key="1">
    <source>
        <dbReference type="ARBA" id="ARBA00004141"/>
    </source>
</evidence>
<feature type="region of interest" description="Disordered" evidence="5">
    <location>
        <begin position="286"/>
        <end position="306"/>
    </location>
</feature>
<dbReference type="PANTHER" id="PTHR31794">
    <property type="entry name" value="AUXIN EFFLUX TRANSPORTER FAMILY PROTEIN (EUROFUNG)"/>
    <property type="match status" value="1"/>
</dbReference>
<dbReference type="OrthoDB" id="191139at2759"/>
<feature type="transmembrane region" description="Helical" evidence="6">
    <location>
        <begin position="36"/>
        <end position="61"/>
    </location>
</feature>
<evidence type="ECO:0000256" key="6">
    <source>
        <dbReference type="SAM" id="Phobius"/>
    </source>
</evidence>
<dbReference type="PANTHER" id="PTHR31794:SF4">
    <property type="entry name" value="AUXIN EFFLUX TRANSPORTER FAMILY PROTEIN (EUROFUNG)"/>
    <property type="match status" value="1"/>
</dbReference>
<evidence type="ECO:0000313" key="8">
    <source>
        <dbReference type="Proteomes" id="UP000703269"/>
    </source>
</evidence>
<accession>A0A9P3LKV0</accession>
<dbReference type="Pfam" id="PF03547">
    <property type="entry name" value="Mem_trans"/>
    <property type="match status" value="1"/>
</dbReference>
<dbReference type="GO" id="GO:0055085">
    <property type="term" value="P:transmembrane transport"/>
    <property type="evidence" value="ECO:0007669"/>
    <property type="project" value="InterPro"/>
</dbReference>
<evidence type="ECO:0000313" key="7">
    <source>
        <dbReference type="EMBL" id="GJE98998.1"/>
    </source>
</evidence>